<evidence type="ECO:0000256" key="2">
    <source>
        <dbReference type="ARBA" id="ARBA00022884"/>
    </source>
</evidence>
<dbReference type="PROSITE" id="PS50889">
    <property type="entry name" value="S4"/>
    <property type="match status" value="1"/>
</dbReference>
<organism evidence="6 7">
    <name type="scientific">Candidatus Thiopontia autotrophica</name>
    <dbReference type="NCBI Taxonomy" id="2841688"/>
    <lineage>
        <taxon>Bacteria</taxon>
        <taxon>Pseudomonadati</taxon>
        <taxon>Pseudomonadota</taxon>
        <taxon>Gammaproteobacteria</taxon>
        <taxon>Candidatus Thiopontia</taxon>
    </lineage>
</organism>
<sequence length="129" mass="15257">MNSEDTLRLDKWLWAARFFKTRRLATDAISGGKVHLNGNRIKPSRMVKPGDQLQILRGETRFEVEVIKITRHRRPASEAQQLYQESAGSLKARLEIVEQKRLEAHSRANRVRRPDKRQRRKLMEIKNRM</sequence>
<evidence type="ECO:0000313" key="6">
    <source>
        <dbReference type="EMBL" id="MBC8519709.1"/>
    </source>
</evidence>
<evidence type="ECO:0000259" key="5">
    <source>
        <dbReference type="SMART" id="SM00363"/>
    </source>
</evidence>
<proteinExistence type="inferred from homology"/>
<reference evidence="6 7" key="1">
    <citation type="submission" date="2020-08" db="EMBL/GenBank/DDBJ databases">
        <title>Bridging the membrane lipid divide: bacteria of the FCB group superphylum have the potential to synthesize archaeal ether lipids.</title>
        <authorList>
            <person name="Villanueva L."/>
            <person name="Von Meijenfeldt F.A.B."/>
            <person name="Westbye A.B."/>
            <person name="Yadav S."/>
            <person name="Hopmans E.C."/>
            <person name="Dutilh B.E."/>
            <person name="Sinninghe Damste J.S."/>
        </authorList>
    </citation>
    <scope>NUCLEOTIDE SEQUENCE [LARGE SCALE GENOMIC DNA]</scope>
    <source>
        <strain evidence="6">NIOZ-UU100</strain>
    </source>
</reference>
<name>A0A8J6P3V2_9GAMM</name>
<evidence type="ECO:0000256" key="4">
    <source>
        <dbReference type="PIRNR" id="PIRNR016821"/>
    </source>
</evidence>
<dbReference type="InterPro" id="IPR002942">
    <property type="entry name" value="S4_RNA-bd"/>
</dbReference>
<accession>A0A8J6P3V2</accession>
<gene>
    <name evidence="6" type="ORF">H8D24_04790</name>
</gene>
<dbReference type="InterPro" id="IPR025708">
    <property type="entry name" value="HSP15"/>
</dbReference>
<evidence type="ECO:0000256" key="1">
    <source>
        <dbReference type="ARBA" id="ARBA00008396"/>
    </source>
</evidence>
<dbReference type="EMBL" id="JACNFK010000026">
    <property type="protein sequence ID" value="MBC8519709.1"/>
    <property type="molecule type" value="Genomic_DNA"/>
</dbReference>
<keyword evidence="2 4" id="KW-0694">RNA-binding</keyword>
<dbReference type="Pfam" id="PF01479">
    <property type="entry name" value="S4"/>
    <property type="match status" value="1"/>
</dbReference>
<keyword evidence="3 4" id="KW-0238">DNA-binding</keyword>
<dbReference type="Proteomes" id="UP000654401">
    <property type="component" value="Unassembled WGS sequence"/>
</dbReference>
<dbReference type="GO" id="GO:0003677">
    <property type="term" value="F:DNA binding"/>
    <property type="evidence" value="ECO:0007669"/>
    <property type="project" value="UniProtKB-KW"/>
</dbReference>
<evidence type="ECO:0000256" key="3">
    <source>
        <dbReference type="ARBA" id="ARBA00023125"/>
    </source>
</evidence>
<dbReference type="CDD" id="cd00165">
    <property type="entry name" value="S4"/>
    <property type="match status" value="1"/>
</dbReference>
<comment type="caution">
    <text evidence="6">The sequence shown here is derived from an EMBL/GenBank/DDBJ whole genome shotgun (WGS) entry which is preliminary data.</text>
</comment>
<evidence type="ECO:0000313" key="7">
    <source>
        <dbReference type="Proteomes" id="UP000654401"/>
    </source>
</evidence>
<dbReference type="PIRSF" id="PIRSF016821">
    <property type="entry name" value="HSP15"/>
    <property type="match status" value="1"/>
</dbReference>
<dbReference type="SUPFAM" id="SSF55174">
    <property type="entry name" value="Alpha-L RNA-binding motif"/>
    <property type="match status" value="1"/>
</dbReference>
<dbReference type="SMART" id="SM00363">
    <property type="entry name" value="S4"/>
    <property type="match status" value="1"/>
</dbReference>
<dbReference type="AlphaFoldDB" id="A0A8J6P3V2"/>
<dbReference type="GO" id="GO:0003727">
    <property type="term" value="F:single-stranded RNA binding"/>
    <property type="evidence" value="ECO:0007669"/>
    <property type="project" value="InterPro"/>
</dbReference>
<feature type="domain" description="RNA-binding S4" evidence="5">
    <location>
        <begin position="7"/>
        <end position="68"/>
    </location>
</feature>
<dbReference type="GO" id="GO:0043023">
    <property type="term" value="F:ribosomal large subunit binding"/>
    <property type="evidence" value="ECO:0007669"/>
    <property type="project" value="InterPro"/>
</dbReference>
<dbReference type="InterPro" id="IPR036986">
    <property type="entry name" value="S4_RNA-bd_sf"/>
</dbReference>
<dbReference type="GO" id="GO:0034605">
    <property type="term" value="P:cellular response to heat"/>
    <property type="evidence" value="ECO:0007669"/>
    <property type="project" value="InterPro"/>
</dbReference>
<protein>
    <recommendedName>
        <fullName evidence="4">Heat shock protein 15</fullName>
    </recommendedName>
</protein>
<comment type="similarity">
    <text evidence="1 4">Belongs to the HSP15 family.</text>
</comment>
<dbReference type="Gene3D" id="3.10.290.10">
    <property type="entry name" value="RNA-binding S4 domain"/>
    <property type="match status" value="1"/>
</dbReference>